<evidence type="ECO:0000313" key="2">
    <source>
        <dbReference type="EMBL" id="MBB5218369.1"/>
    </source>
</evidence>
<dbReference type="KEGG" id="trc:DYE49_05485"/>
<evidence type="ECO:0008006" key="6">
    <source>
        <dbReference type="Google" id="ProtNLM"/>
    </source>
</evidence>
<sequence>MKKKLTPFFLLIISAFLTISAQEYSFYDLNKENPGWTMVPGGNILCPPQKTSYGYAALCEGKSFAGFSEKGKLLWQKSVREKPSLFFTTGCGDTIWFISKSKKINLLNPEGQLLWTADCGFEVKENPLQGKDGRVFLRGKNDVACYALNGSLRWKKEIKDQNVSLPLGELNDGSILVFLSELENNKSKAVRITPFGEIKETILFSGEAVQRTVCQEGIIMAFTDGSAGLCTVRNGQSVSGWVYKNDAGGIPYISETVNDSALTGLVYTSEVVFLKSASGEKVYSVNLSGDKHLSRQNIKFAFTSGTDFYACDKENAFCLNQAGNLLWKARLPLKTTPFIFLTDSDYLVTCTSSWSVLGYRMQMGVSKKQKPQSKKRETAAYSCFYETVSPSDNITGRALSDTQIAEMEMFFSTEKKKNSDRDSSAKEAYYLSVLDAEITQILAESMVRDTGHSEIPYFRQNAAYTQKIINLASKTGLNVFQKKYVSLLRKTSASGDNLLLLSLVSSAGNFGLDTDGELLDALDYVLSKADLRDTSVLNSICDSVFKICNFMGKPMLLEKGRHIISRIMNGRYQQESRDYARSILEKIVKAGR</sequence>
<dbReference type="RefSeq" id="WP_184651788.1">
    <property type="nucleotide sequence ID" value="NZ_JACHFR010000001.1"/>
</dbReference>
<evidence type="ECO:0000313" key="3">
    <source>
        <dbReference type="EMBL" id="QOS39935.1"/>
    </source>
</evidence>
<feature type="signal peptide" evidence="1">
    <location>
        <begin position="1"/>
        <end position="21"/>
    </location>
</feature>
<dbReference type="Proteomes" id="UP000593591">
    <property type="component" value="Chromosome"/>
</dbReference>
<dbReference type="Gene3D" id="2.130.10.10">
    <property type="entry name" value="YVTN repeat-like/Quinoprotein amine dehydrogenase"/>
    <property type="match status" value="1"/>
</dbReference>
<feature type="chain" id="PRO_5036240766" description="Outer membrane protein assembly factor BamB, contains PQQ-like beta-propeller repeat" evidence="1">
    <location>
        <begin position="22"/>
        <end position="592"/>
    </location>
</feature>
<reference evidence="3 5" key="1">
    <citation type="submission" date="2018-08" db="EMBL/GenBank/DDBJ databases">
        <title>The first complete genome of Treponema rectale (CHPAT), a commensal spirochete of the bovine rectum.</title>
        <authorList>
            <person name="Staton G.J."/>
            <person name="Clegg S.R."/>
            <person name="Carter S.D."/>
            <person name="Radford A.D."/>
            <person name="Darby A."/>
            <person name="Hall N."/>
            <person name="Birtles R.J."/>
            <person name="Evans N.J."/>
        </authorList>
    </citation>
    <scope>NUCLEOTIDE SEQUENCE [LARGE SCALE GENOMIC DNA]</scope>
    <source>
        <strain evidence="3 5">CHPA</strain>
    </source>
</reference>
<evidence type="ECO:0000313" key="4">
    <source>
        <dbReference type="Proteomes" id="UP000578697"/>
    </source>
</evidence>
<name>A0A840S727_9SPIR</name>
<organism evidence="2 4">
    <name type="scientific">Treponema rectale</name>
    <dbReference type="NCBI Taxonomy" id="744512"/>
    <lineage>
        <taxon>Bacteria</taxon>
        <taxon>Pseudomonadati</taxon>
        <taxon>Spirochaetota</taxon>
        <taxon>Spirochaetia</taxon>
        <taxon>Spirochaetales</taxon>
        <taxon>Treponemataceae</taxon>
        <taxon>Treponema</taxon>
    </lineage>
</organism>
<keyword evidence="1" id="KW-0732">Signal</keyword>
<evidence type="ECO:0000256" key="1">
    <source>
        <dbReference type="SAM" id="SignalP"/>
    </source>
</evidence>
<dbReference type="Proteomes" id="UP000578697">
    <property type="component" value="Unassembled WGS sequence"/>
</dbReference>
<evidence type="ECO:0000313" key="5">
    <source>
        <dbReference type="Proteomes" id="UP000593591"/>
    </source>
</evidence>
<dbReference type="AlphaFoldDB" id="A0A840S727"/>
<dbReference type="EMBL" id="JACHFR010000001">
    <property type="protein sequence ID" value="MBB5218369.1"/>
    <property type="molecule type" value="Genomic_DNA"/>
</dbReference>
<accession>A0A840S727</accession>
<dbReference type="InterPro" id="IPR015943">
    <property type="entry name" value="WD40/YVTN_repeat-like_dom_sf"/>
</dbReference>
<reference evidence="2 4" key="2">
    <citation type="submission" date="2020-08" db="EMBL/GenBank/DDBJ databases">
        <title>Genomic Encyclopedia of Type Strains, Phase IV (KMG-IV): sequencing the most valuable type-strain genomes for metagenomic binning, comparative biology and taxonomic classification.</title>
        <authorList>
            <person name="Goeker M."/>
        </authorList>
    </citation>
    <scope>NUCLEOTIDE SEQUENCE [LARGE SCALE GENOMIC DNA]</scope>
    <source>
        <strain evidence="2 4">DSM 103679</strain>
    </source>
</reference>
<keyword evidence="4" id="KW-1185">Reference proteome</keyword>
<dbReference type="EMBL" id="CP031517">
    <property type="protein sequence ID" value="QOS39935.1"/>
    <property type="molecule type" value="Genomic_DNA"/>
</dbReference>
<proteinExistence type="predicted"/>
<protein>
    <recommendedName>
        <fullName evidence="6">Outer membrane protein assembly factor BamB, contains PQQ-like beta-propeller repeat</fullName>
    </recommendedName>
</protein>
<dbReference type="SUPFAM" id="SSF50998">
    <property type="entry name" value="Quinoprotein alcohol dehydrogenase-like"/>
    <property type="match status" value="1"/>
</dbReference>
<gene>
    <name evidence="3" type="ORF">DYE49_05485</name>
    <name evidence="2" type="ORF">HNP77_000713</name>
</gene>
<dbReference type="InterPro" id="IPR011047">
    <property type="entry name" value="Quinoprotein_ADH-like_sf"/>
</dbReference>